<protein>
    <submittedName>
        <fullName evidence="1">Uncharacterized protein</fullName>
    </submittedName>
</protein>
<sequence>ITATETLANFGDLRSASDCHSECIGCTESRSAVSCFSCRHFTQSLRNRAGFK</sequence>
<gene>
    <name evidence="1" type="ORF">WUBG_15085</name>
</gene>
<evidence type="ECO:0000313" key="2">
    <source>
        <dbReference type="Proteomes" id="UP000004810"/>
    </source>
</evidence>
<reference evidence="2" key="1">
    <citation type="submission" date="2012-08" db="EMBL/GenBank/DDBJ databases">
        <title>The Genome Sequence of Wuchereria bancrofti.</title>
        <authorList>
            <person name="Nutman T.B."/>
            <person name="Fink D.L."/>
            <person name="Russ C."/>
            <person name="Young S."/>
            <person name="Zeng Q."/>
            <person name="Koehrsen M."/>
            <person name="Alvarado L."/>
            <person name="Berlin A."/>
            <person name="Chapman S.B."/>
            <person name="Chen Z."/>
            <person name="Freedman E."/>
            <person name="Gellesch M."/>
            <person name="Goldberg J."/>
            <person name="Griggs A."/>
            <person name="Gujja S."/>
            <person name="Heilman E.R."/>
            <person name="Heiman D."/>
            <person name="Hepburn T."/>
            <person name="Howarth C."/>
            <person name="Jen D."/>
            <person name="Larson L."/>
            <person name="Lewis B."/>
            <person name="Mehta T."/>
            <person name="Park D."/>
            <person name="Pearson M."/>
            <person name="Roberts A."/>
            <person name="Saif S."/>
            <person name="Shea T."/>
            <person name="Shenoy N."/>
            <person name="Sisk P."/>
            <person name="Stolte C."/>
            <person name="Sykes S."/>
            <person name="Walk T."/>
            <person name="White J."/>
            <person name="Yandava C."/>
            <person name="Haas B."/>
            <person name="Henn M.R."/>
            <person name="Nusbaum C."/>
            <person name="Birren B."/>
        </authorList>
    </citation>
    <scope>NUCLEOTIDE SEQUENCE [LARGE SCALE GENOMIC DNA]</scope>
    <source>
        <strain evidence="2">NA</strain>
    </source>
</reference>
<evidence type="ECO:0000313" key="1">
    <source>
        <dbReference type="EMBL" id="EJW74008.1"/>
    </source>
</evidence>
<accession>J9DWC3</accession>
<dbReference type="EMBL" id="ADBV01013022">
    <property type="protein sequence ID" value="EJW74008.1"/>
    <property type="molecule type" value="Genomic_DNA"/>
</dbReference>
<name>J9DWC3_WUCBA</name>
<dbReference type="AlphaFoldDB" id="J9DWC3"/>
<proteinExistence type="predicted"/>
<feature type="non-terminal residue" evidence="1">
    <location>
        <position position="1"/>
    </location>
</feature>
<organism evidence="1 2">
    <name type="scientific">Wuchereria bancrofti</name>
    <dbReference type="NCBI Taxonomy" id="6293"/>
    <lineage>
        <taxon>Eukaryota</taxon>
        <taxon>Metazoa</taxon>
        <taxon>Ecdysozoa</taxon>
        <taxon>Nematoda</taxon>
        <taxon>Chromadorea</taxon>
        <taxon>Rhabditida</taxon>
        <taxon>Spirurina</taxon>
        <taxon>Spiruromorpha</taxon>
        <taxon>Filarioidea</taxon>
        <taxon>Onchocercidae</taxon>
        <taxon>Wuchereria</taxon>
    </lineage>
</organism>
<dbReference type="Proteomes" id="UP000004810">
    <property type="component" value="Unassembled WGS sequence"/>
</dbReference>
<comment type="caution">
    <text evidence="1">The sequence shown here is derived from an EMBL/GenBank/DDBJ whole genome shotgun (WGS) entry which is preliminary data.</text>
</comment>